<feature type="compositionally biased region" description="Gly residues" evidence="1">
    <location>
        <begin position="111"/>
        <end position="136"/>
    </location>
</feature>
<dbReference type="EMBL" id="JALJXV010000001">
    <property type="protein sequence ID" value="MCP1673087.1"/>
    <property type="molecule type" value="Genomic_DNA"/>
</dbReference>
<keyword evidence="3" id="KW-1185">Reference proteome</keyword>
<sequence length="136" mass="14425">MSQDNFPDLSLDLGSLVSEETFSDSRAGSIRRLTPIKPDGSVDDSRSVEYTGHTQVMTEAGPLPVNFTLEVESLEQAVEQFPAQAEKALEEMIRRIEEMRREQASSIVTPGQGGFGGGMGGGGPQPGGPSGGFKLP</sequence>
<proteinExistence type="predicted"/>
<accession>A0AAE3KEH5</accession>
<feature type="region of interest" description="Disordered" evidence="1">
    <location>
        <begin position="100"/>
        <end position="136"/>
    </location>
</feature>
<evidence type="ECO:0000313" key="3">
    <source>
        <dbReference type="Proteomes" id="UP001205843"/>
    </source>
</evidence>
<evidence type="ECO:0000256" key="1">
    <source>
        <dbReference type="SAM" id="MobiDB-lite"/>
    </source>
</evidence>
<evidence type="ECO:0000313" key="2">
    <source>
        <dbReference type="EMBL" id="MCP1673087.1"/>
    </source>
</evidence>
<protein>
    <recommendedName>
        <fullName evidence="4">Cytoplasmic protein</fullName>
    </recommendedName>
</protein>
<dbReference type="Proteomes" id="UP001205843">
    <property type="component" value="Unassembled WGS sequence"/>
</dbReference>
<reference evidence="2" key="1">
    <citation type="submission" date="2022-03" db="EMBL/GenBank/DDBJ databases">
        <title>Genomic Encyclopedia of Type Strains, Phase III (KMG-III): the genomes of soil and plant-associated and newly described type strains.</title>
        <authorList>
            <person name="Whitman W."/>
        </authorList>
    </citation>
    <scope>NUCLEOTIDE SEQUENCE</scope>
    <source>
        <strain evidence="2">ANL 6-2</strain>
    </source>
</reference>
<gene>
    <name evidence="2" type="ORF">J2T57_000179</name>
</gene>
<organism evidence="2 3">
    <name type="scientific">Natronocella acetinitrilica</name>
    <dbReference type="NCBI Taxonomy" id="414046"/>
    <lineage>
        <taxon>Bacteria</taxon>
        <taxon>Pseudomonadati</taxon>
        <taxon>Pseudomonadota</taxon>
        <taxon>Gammaproteobacteria</taxon>
        <taxon>Chromatiales</taxon>
        <taxon>Ectothiorhodospiraceae</taxon>
        <taxon>Natronocella</taxon>
    </lineage>
</organism>
<name>A0AAE3KEH5_9GAMM</name>
<dbReference type="AlphaFoldDB" id="A0AAE3KEH5"/>
<comment type="caution">
    <text evidence="2">The sequence shown here is derived from an EMBL/GenBank/DDBJ whole genome shotgun (WGS) entry which is preliminary data.</text>
</comment>
<evidence type="ECO:0008006" key="4">
    <source>
        <dbReference type="Google" id="ProtNLM"/>
    </source>
</evidence>
<dbReference type="RefSeq" id="WP_253472850.1">
    <property type="nucleotide sequence ID" value="NZ_JALJXV010000001.1"/>
</dbReference>